<dbReference type="PANTHER" id="PTHR46333:SF2">
    <property type="entry name" value="CYTOKINESIS PROTEIN 3"/>
    <property type="match status" value="1"/>
</dbReference>
<sequence length="339" mass="39243">MIVDRYYYHQLNKQEQAIYKAFYKGVMSHQEIIPIPVRGEFSQESFERIFMAMTRDNPLIYFLNQSACSTASDMFGRLAICPQYFFSKEKVKEYNRKIEKVVNELAGQLHLLECNDYEKELRVHDWICQNIEYDYEGADMDKVSRVIASHNILGVFAHRKAQCEGIAKAVKVLLNAVDVKCIVVTGDSIKGGQCVPHAWNIVDIDGEPYQLDVTWDVGATGQNKQSMVYDYFNLTDELMNWDHKADSSLPACRSKKANYYVQKGCSFQMRHRLMAYIDRLIEKNERIYEFRAEGRLNKVAIEKEVADHIVQKLYEQGRSSVGIRTCSNKKLGIYCIEIS</sequence>
<reference evidence="2 3" key="1">
    <citation type="submission" date="2018-02" db="EMBL/GenBank/DDBJ databases">
        <title>Complete genome sequencing of Faecalibacterium prausnitzii strains isolated from the human gut.</title>
        <authorList>
            <person name="Fitzgerald B.C."/>
            <person name="Shkoporov A.N."/>
            <person name="Ross P.R."/>
            <person name="Hill C."/>
        </authorList>
    </citation>
    <scope>NUCLEOTIDE SEQUENCE [LARGE SCALE GENOMIC DNA]</scope>
    <source>
        <strain evidence="2 3">APC942/31-1</strain>
    </source>
</reference>
<dbReference type="Proteomes" id="UP000253208">
    <property type="component" value="Unassembled WGS sequence"/>
</dbReference>
<dbReference type="RefSeq" id="WP_114002765.1">
    <property type="nucleotide sequence ID" value="NZ_PSQG01000030.1"/>
</dbReference>
<organism evidence="2 3">
    <name type="scientific">Blautia obeum</name>
    <dbReference type="NCBI Taxonomy" id="40520"/>
    <lineage>
        <taxon>Bacteria</taxon>
        <taxon>Bacillati</taxon>
        <taxon>Bacillota</taxon>
        <taxon>Clostridia</taxon>
        <taxon>Lachnospirales</taxon>
        <taxon>Lachnospiraceae</taxon>
        <taxon>Blautia</taxon>
    </lineage>
</organism>
<feature type="domain" description="Transglutaminase-like" evidence="1">
    <location>
        <begin position="155"/>
        <end position="215"/>
    </location>
</feature>
<proteinExistence type="predicted"/>
<protein>
    <recommendedName>
        <fullName evidence="1">Transglutaminase-like domain-containing protein</fullName>
    </recommendedName>
</protein>
<dbReference type="GO" id="GO:0005737">
    <property type="term" value="C:cytoplasm"/>
    <property type="evidence" value="ECO:0007669"/>
    <property type="project" value="TreeGrafter"/>
</dbReference>
<dbReference type="SUPFAM" id="SSF54001">
    <property type="entry name" value="Cysteine proteinases"/>
    <property type="match status" value="1"/>
</dbReference>
<comment type="caution">
    <text evidence="2">The sequence shown here is derived from an EMBL/GenBank/DDBJ whole genome shotgun (WGS) entry which is preliminary data.</text>
</comment>
<evidence type="ECO:0000313" key="3">
    <source>
        <dbReference type="Proteomes" id="UP000253208"/>
    </source>
</evidence>
<dbReference type="InterPro" id="IPR052557">
    <property type="entry name" value="CAP/Cytokinesis_protein"/>
</dbReference>
<dbReference type="SMART" id="SM00460">
    <property type="entry name" value="TGc"/>
    <property type="match status" value="1"/>
</dbReference>
<dbReference type="PANTHER" id="PTHR46333">
    <property type="entry name" value="CYTOKINESIS PROTEIN 3"/>
    <property type="match status" value="1"/>
</dbReference>
<dbReference type="AlphaFoldDB" id="A0A367FW26"/>
<evidence type="ECO:0000313" key="2">
    <source>
        <dbReference type="EMBL" id="RCH41921.1"/>
    </source>
</evidence>
<dbReference type="Gene3D" id="3.10.620.30">
    <property type="match status" value="1"/>
</dbReference>
<dbReference type="InterPro" id="IPR002931">
    <property type="entry name" value="Transglutaminase-like"/>
</dbReference>
<gene>
    <name evidence="2" type="ORF">C4886_15955</name>
</gene>
<name>A0A367FW26_9FIRM</name>
<accession>A0A367FW26</accession>
<evidence type="ECO:0000259" key="1">
    <source>
        <dbReference type="SMART" id="SM00460"/>
    </source>
</evidence>
<dbReference type="InterPro" id="IPR038765">
    <property type="entry name" value="Papain-like_cys_pep_sf"/>
</dbReference>
<dbReference type="EMBL" id="PSQG01000030">
    <property type="protein sequence ID" value="RCH41921.1"/>
    <property type="molecule type" value="Genomic_DNA"/>
</dbReference>
<dbReference type="Pfam" id="PF01841">
    <property type="entry name" value="Transglut_core"/>
    <property type="match status" value="1"/>
</dbReference>